<dbReference type="GeneID" id="59142947"/>
<keyword evidence="2" id="KW-0496">Mitochondrion</keyword>
<dbReference type="AlphaFoldDB" id="A0A7G7WQF3"/>
<dbReference type="CTD" id="4509"/>
<name>A0A7G7WQF3_9EUCA</name>
<protein>
    <submittedName>
        <fullName evidence="2">ATP synthase F0 subunit 8</fullName>
    </submittedName>
</protein>
<keyword evidence="1" id="KW-0472">Membrane</keyword>
<feature type="transmembrane region" description="Helical" evidence="1">
    <location>
        <begin position="6"/>
        <end position="30"/>
    </location>
</feature>
<gene>
    <name evidence="2" type="primary">ATP8</name>
</gene>
<dbReference type="RefSeq" id="YP_009926437.1">
    <property type="nucleotide sequence ID" value="NC_050676.1"/>
</dbReference>
<reference evidence="2" key="1">
    <citation type="submission" date="2020-07" db="EMBL/GenBank/DDBJ databases">
        <authorList>
            <person name="Wen J."/>
        </authorList>
    </citation>
    <scope>NUCLEOTIDE SEQUENCE</scope>
</reference>
<keyword evidence="1" id="KW-1133">Transmembrane helix</keyword>
<organism evidence="2">
    <name type="scientific">Lysmata amboinensis</name>
    <name type="common">scarlet cleaner shrimp</name>
    <dbReference type="NCBI Taxonomy" id="575568"/>
    <lineage>
        <taxon>Eukaryota</taxon>
        <taxon>Metazoa</taxon>
        <taxon>Ecdysozoa</taxon>
        <taxon>Arthropoda</taxon>
        <taxon>Crustacea</taxon>
        <taxon>Multicrustacea</taxon>
        <taxon>Malacostraca</taxon>
        <taxon>Eumalacostraca</taxon>
        <taxon>Eucarida</taxon>
        <taxon>Decapoda</taxon>
        <taxon>Pleocyemata</taxon>
        <taxon>Caridea</taxon>
        <taxon>Alpheoidea</taxon>
        <taxon>Hippolytidae</taxon>
        <taxon>Lysmata</taxon>
    </lineage>
</organism>
<geneLocation type="mitochondrion" evidence="2"/>
<evidence type="ECO:0000313" key="2">
    <source>
        <dbReference type="EMBL" id="QNH68780.1"/>
    </source>
</evidence>
<accession>A0A7G7WQF3</accession>
<dbReference type="EMBL" id="MT762277">
    <property type="protein sequence ID" value="QNH68780.1"/>
    <property type="molecule type" value="Genomic_DNA"/>
</dbReference>
<keyword evidence="1" id="KW-0812">Transmembrane</keyword>
<evidence type="ECO:0000256" key="1">
    <source>
        <dbReference type="SAM" id="Phobius"/>
    </source>
</evidence>
<proteinExistence type="predicted"/>
<sequence length="56" mass="6728">MPQMAPLFWLMLFLVFSTLFLLNLILNFFIKMPAKKASHEAYDFYDLQLGAVKWKW</sequence>